<comment type="caution">
    <text evidence="3">The sequence shown here is derived from an EMBL/GenBank/DDBJ whole genome shotgun (WGS) entry which is preliminary data.</text>
</comment>
<sequence length="548" mass="61131">MDSSASTISASPRLLDSDDEPTSPSITDPRFSLSSLTLEPTGYSDQEYEDDGPPFAATPDPGASRRRRRARESMGLIENAEDFSYSPIADGNTFRLAVLQPGTGTSPIECQLVSDDVRQPQRAYKCLSYAWESVNREAAIMLDGFRFLVTKNLLKALQSLRKPRTPVLIWIDQVCINQEDLDERARQVSIMKHIFNQAHKIYVWLGEGDTQTEKLFAAAKRVALSRYTTVVCGLSYMTWDALVRLIRDVRPRSTCGFNKQVSLLGNPRQRVAIITQMISSQKEGLAHTDITQLLILGKSSKATDSRDKIYAFYGITHLRTFPDYSTTLERLFVDIVHMYISSVQWEASYESWHDLTPKRKAFQLMSILYTPIWCNATPHFVTGSGKDEWTTGIRTEHRAGGSNLEDFEVKESSGGMHRLRISALIVDTIVLTNEMIPAPTSGSSQELSSSPIQSSGRMSELPTLRFGRHFFTTAKGYTGLATPGISTGDEVGILLGGDVPVIMRPRPEDDTKRRAYQLLCECYVQSHAVMSGELLRTSRALAEGIAFV</sequence>
<dbReference type="AlphaFoldDB" id="A0AAI8Z9A2"/>
<accession>A0AAI8Z9A2</accession>
<dbReference type="InterPro" id="IPR052895">
    <property type="entry name" value="HetReg/Transcr_Mod"/>
</dbReference>
<dbReference type="Proteomes" id="UP001296104">
    <property type="component" value="Unassembled WGS sequence"/>
</dbReference>
<feature type="compositionally biased region" description="Polar residues" evidence="1">
    <location>
        <begin position="22"/>
        <end position="38"/>
    </location>
</feature>
<evidence type="ECO:0000313" key="3">
    <source>
        <dbReference type="EMBL" id="CAK4034874.1"/>
    </source>
</evidence>
<dbReference type="InterPro" id="IPR010730">
    <property type="entry name" value="HET"/>
</dbReference>
<dbReference type="PANTHER" id="PTHR24148:SF64">
    <property type="entry name" value="HETEROKARYON INCOMPATIBILITY DOMAIN-CONTAINING PROTEIN"/>
    <property type="match status" value="1"/>
</dbReference>
<dbReference type="PANTHER" id="PTHR24148">
    <property type="entry name" value="ANKYRIN REPEAT DOMAIN-CONTAINING PROTEIN 39 HOMOLOG-RELATED"/>
    <property type="match status" value="1"/>
</dbReference>
<evidence type="ECO:0000256" key="1">
    <source>
        <dbReference type="SAM" id="MobiDB-lite"/>
    </source>
</evidence>
<keyword evidence="4" id="KW-1185">Reference proteome</keyword>
<proteinExistence type="predicted"/>
<dbReference type="Pfam" id="PF26639">
    <property type="entry name" value="Het-6_barrel"/>
    <property type="match status" value="1"/>
</dbReference>
<evidence type="ECO:0000259" key="2">
    <source>
        <dbReference type="Pfam" id="PF06985"/>
    </source>
</evidence>
<feature type="domain" description="Heterokaryon incompatibility" evidence="2">
    <location>
        <begin position="124"/>
        <end position="220"/>
    </location>
</feature>
<reference evidence="3" key="1">
    <citation type="submission" date="2023-11" db="EMBL/GenBank/DDBJ databases">
        <authorList>
            <person name="Alioto T."/>
            <person name="Alioto T."/>
            <person name="Gomez Garrido J."/>
        </authorList>
    </citation>
    <scope>NUCLEOTIDE SEQUENCE</scope>
</reference>
<gene>
    <name evidence="3" type="ORF">LECACI_7A010032</name>
</gene>
<protein>
    <recommendedName>
        <fullName evidence="2">Heterokaryon incompatibility domain-containing protein</fullName>
    </recommendedName>
</protein>
<evidence type="ECO:0000313" key="4">
    <source>
        <dbReference type="Proteomes" id="UP001296104"/>
    </source>
</evidence>
<organism evidence="3 4">
    <name type="scientific">Lecanosticta acicola</name>
    <dbReference type="NCBI Taxonomy" id="111012"/>
    <lineage>
        <taxon>Eukaryota</taxon>
        <taxon>Fungi</taxon>
        <taxon>Dikarya</taxon>
        <taxon>Ascomycota</taxon>
        <taxon>Pezizomycotina</taxon>
        <taxon>Dothideomycetes</taxon>
        <taxon>Dothideomycetidae</taxon>
        <taxon>Mycosphaerellales</taxon>
        <taxon>Mycosphaerellaceae</taxon>
        <taxon>Lecanosticta</taxon>
    </lineage>
</organism>
<name>A0AAI8Z9A2_9PEZI</name>
<feature type="region of interest" description="Disordered" evidence="1">
    <location>
        <begin position="1"/>
        <end position="70"/>
    </location>
</feature>
<dbReference type="Pfam" id="PF06985">
    <property type="entry name" value="HET"/>
    <property type="match status" value="1"/>
</dbReference>
<feature type="compositionally biased region" description="Polar residues" evidence="1">
    <location>
        <begin position="1"/>
        <end position="10"/>
    </location>
</feature>
<dbReference type="EMBL" id="CAVMBE010000144">
    <property type="protein sequence ID" value="CAK4034874.1"/>
    <property type="molecule type" value="Genomic_DNA"/>
</dbReference>